<gene>
    <name evidence="1" type="ORF">DPMN_062603</name>
</gene>
<evidence type="ECO:0000313" key="2">
    <source>
        <dbReference type="Proteomes" id="UP000828390"/>
    </source>
</evidence>
<organism evidence="1 2">
    <name type="scientific">Dreissena polymorpha</name>
    <name type="common">Zebra mussel</name>
    <name type="synonym">Mytilus polymorpha</name>
    <dbReference type="NCBI Taxonomy" id="45954"/>
    <lineage>
        <taxon>Eukaryota</taxon>
        <taxon>Metazoa</taxon>
        <taxon>Spiralia</taxon>
        <taxon>Lophotrochozoa</taxon>
        <taxon>Mollusca</taxon>
        <taxon>Bivalvia</taxon>
        <taxon>Autobranchia</taxon>
        <taxon>Heteroconchia</taxon>
        <taxon>Euheterodonta</taxon>
        <taxon>Imparidentia</taxon>
        <taxon>Neoheterodontei</taxon>
        <taxon>Myida</taxon>
        <taxon>Dreissenoidea</taxon>
        <taxon>Dreissenidae</taxon>
        <taxon>Dreissena</taxon>
    </lineage>
</organism>
<reference evidence="1" key="2">
    <citation type="submission" date="2020-11" db="EMBL/GenBank/DDBJ databases">
        <authorList>
            <person name="McCartney M.A."/>
            <person name="Auch B."/>
            <person name="Kono T."/>
            <person name="Mallez S."/>
            <person name="Becker A."/>
            <person name="Gohl D.M."/>
            <person name="Silverstein K.A.T."/>
            <person name="Koren S."/>
            <person name="Bechman K.B."/>
            <person name="Herman A."/>
            <person name="Abrahante J.E."/>
            <person name="Garbe J."/>
        </authorList>
    </citation>
    <scope>NUCLEOTIDE SEQUENCE</scope>
    <source>
        <strain evidence="1">Duluth1</strain>
        <tissue evidence="1">Whole animal</tissue>
    </source>
</reference>
<keyword evidence="2" id="KW-1185">Reference proteome</keyword>
<dbReference type="Gene3D" id="3.40.50.2300">
    <property type="match status" value="1"/>
</dbReference>
<dbReference type="EMBL" id="JAIWYP010000013">
    <property type="protein sequence ID" value="KAH3719734.1"/>
    <property type="molecule type" value="Genomic_DNA"/>
</dbReference>
<accession>A0A9D4HJF2</accession>
<protein>
    <submittedName>
        <fullName evidence="1">Uncharacterized protein</fullName>
    </submittedName>
</protein>
<comment type="caution">
    <text evidence="1">The sequence shown here is derived from an EMBL/GenBank/DDBJ whole genome shotgun (WGS) entry which is preliminary data.</text>
</comment>
<reference evidence="1" key="1">
    <citation type="journal article" date="2019" name="bioRxiv">
        <title>The Genome of the Zebra Mussel, Dreissena polymorpha: A Resource for Invasive Species Research.</title>
        <authorList>
            <person name="McCartney M.A."/>
            <person name="Auch B."/>
            <person name="Kono T."/>
            <person name="Mallez S."/>
            <person name="Zhang Y."/>
            <person name="Obille A."/>
            <person name="Becker A."/>
            <person name="Abrahante J.E."/>
            <person name="Garbe J."/>
            <person name="Badalamenti J.P."/>
            <person name="Herman A."/>
            <person name="Mangelson H."/>
            <person name="Liachko I."/>
            <person name="Sullivan S."/>
            <person name="Sone E.D."/>
            <person name="Koren S."/>
            <person name="Silverstein K.A.T."/>
            <person name="Beckman K.B."/>
            <person name="Gohl D.M."/>
        </authorList>
    </citation>
    <scope>NUCLEOTIDE SEQUENCE</scope>
    <source>
        <strain evidence="1">Duluth1</strain>
        <tissue evidence="1">Whole animal</tissue>
    </source>
</reference>
<dbReference type="Proteomes" id="UP000828390">
    <property type="component" value="Unassembled WGS sequence"/>
</dbReference>
<proteinExistence type="predicted"/>
<sequence length="69" mass="7960">MRRHMMRHLIRVCAVCLKGFLTFKALNEYPSYMMLLGGACSPCTESTAEASHYYNITQDVNITTTWPRE</sequence>
<dbReference type="AlphaFoldDB" id="A0A9D4HJF2"/>
<name>A0A9D4HJF2_DREPO</name>
<evidence type="ECO:0000313" key="1">
    <source>
        <dbReference type="EMBL" id="KAH3719734.1"/>
    </source>
</evidence>